<dbReference type="OrthoDB" id="892893at2"/>
<dbReference type="AlphaFoldDB" id="A0A4S1DZ95"/>
<evidence type="ECO:0000256" key="1">
    <source>
        <dbReference type="ARBA" id="ARBA00008857"/>
    </source>
</evidence>
<dbReference type="PROSITE" id="PS51898">
    <property type="entry name" value="TYR_RECOMBINASE"/>
    <property type="match status" value="1"/>
</dbReference>
<dbReference type="InterPro" id="IPR011010">
    <property type="entry name" value="DNA_brk_join_enz"/>
</dbReference>
<dbReference type="InterPro" id="IPR025269">
    <property type="entry name" value="SAM-like_dom"/>
</dbReference>
<proteinExistence type="inferred from homology"/>
<dbReference type="GO" id="GO:0015074">
    <property type="term" value="P:DNA integration"/>
    <property type="evidence" value="ECO:0007669"/>
    <property type="project" value="InterPro"/>
</dbReference>
<name>A0A4S1DZ95_9FLAO</name>
<accession>A0A4S1DZ95</accession>
<dbReference type="InterPro" id="IPR010998">
    <property type="entry name" value="Integrase_recombinase_N"/>
</dbReference>
<organism evidence="5 6">
    <name type="scientific">Flavivirga rizhaonensis</name>
    <dbReference type="NCBI Taxonomy" id="2559571"/>
    <lineage>
        <taxon>Bacteria</taxon>
        <taxon>Pseudomonadati</taxon>
        <taxon>Bacteroidota</taxon>
        <taxon>Flavobacteriia</taxon>
        <taxon>Flavobacteriales</taxon>
        <taxon>Flavobacteriaceae</taxon>
        <taxon>Flavivirga</taxon>
    </lineage>
</organism>
<dbReference type="GO" id="GO:0006310">
    <property type="term" value="P:DNA recombination"/>
    <property type="evidence" value="ECO:0007669"/>
    <property type="project" value="UniProtKB-KW"/>
</dbReference>
<dbReference type="InterPro" id="IPR050090">
    <property type="entry name" value="Tyrosine_recombinase_XerCD"/>
</dbReference>
<dbReference type="InterPro" id="IPR013762">
    <property type="entry name" value="Integrase-like_cat_sf"/>
</dbReference>
<dbReference type="Gene3D" id="1.10.150.130">
    <property type="match status" value="1"/>
</dbReference>
<evidence type="ECO:0000256" key="3">
    <source>
        <dbReference type="ARBA" id="ARBA00023172"/>
    </source>
</evidence>
<comment type="similarity">
    <text evidence="1">Belongs to the 'phage' integrase family.</text>
</comment>
<comment type="caution">
    <text evidence="5">The sequence shown here is derived from an EMBL/GenBank/DDBJ whole genome shotgun (WGS) entry which is preliminary data.</text>
</comment>
<dbReference type="Proteomes" id="UP000307602">
    <property type="component" value="Unassembled WGS sequence"/>
</dbReference>
<dbReference type="InterPro" id="IPR002104">
    <property type="entry name" value="Integrase_catalytic"/>
</dbReference>
<sequence length="427" mass="49375">MTTSHTFNVHFWLKKTSIKKDGTIPIYARIWIDSIPIDVSAKESILEEHWCAIACRAKIRTKNAKYINEILDNINSGIKKAYKQLKDEGRSITALAIKQRYLGKDKAILTFRDVIQYHRKEESGKLAPGTIKNYGATEKYIVRFIKKEFKSDDIQLALIDYSFIVKFENYLRTCPPLCKSQPLNNNGIMKHLERLQKFTTLAFKHGWIKANPFALYELKYEEFDCPFLEQFELDAMATLSITNESMCLVRDVFVFSCYTGLCYIEVKNLNNKDIMNGIDGEQWIMVRRQKSNTPVKLPLLDEAKAILEKYASYPSIENNYSLLRVFSDQKVNQYLKKIAKLCNIEKNLTFHVARHTFATTVALLNDVPIETVSKLLGHTKLSTTQKYARVIEKKISKDMMQLRAKLKANSKKGLEYTDTAYSHLKII</sequence>
<feature type="domain" description="Tyr recombinase" evidence="4">
    <location>
        <begin position="226"/>
        <end position="400"/>
    </location>
</feature>
<dbReference type="InterPro" id="IPR035386">
    <property type="entry name" value="Arm-DNA-bind_5"/>
</dbReference>
<dbReference type="CDD" id="cd01185">
    <property type="entry name" value="INTN1_C_like"/>
    <property type="match status" value="1"/>
</dbReference>
<dbReference type="Pfam" id="PF13102">
    <property type="entry name" value="Phage_int_SAM_5"/>
    <property type="match status" value="1"/>
</dbReference>
<dbReference type="Pfam" id="PF00589">
    <property type="entry name" value="Phage_integrase"/>
    <property type="match status" value="1"/>
</dbReference>
<dbReference type="RefSeq" id="WP_135876387.1">
    <property type="nucleotide sequence ID" value="NZ_SRSO01000007.1"/>
</dbReference>
<evidence type="ECO:0000313" key="5">
    <source>
        <dbReference type="EMBL" id="TGV03333.1"/>
    </source>
</evidence>
<evidence type="ECO:0000259" key="4">
    <source>
        <dbReference type="PROSITE" id="PS51898"/>
    </source>
</evidence>
<dbReference type="EMBL" id="SRSO01000007">
    <property type="protein sequence ID" value="TGV03333.1"/>
    <property type="molecule type" value="Genomic_DNA"/>
</dbReference>
<dbReference type="PANTHER" id="PTHR30349:SF64">
    <property type="entry name" value="PROPHAGE INTEGRASE INTD-RELATED"/>
    <property type="match status" value="1"/>
</dbReference>
<keyword evidence="3" id="KW-0233">DNA recombination</keyword>
<dbReference type="SUPFAM" id="SSF56349">
    <property type="entry name" value="DNA breaking-rejoining enzymes"/>
    <property type="match status" value="1"/>
</dbReference>
<protein>
    <submittedName>
        <fullName evidence="5">Site-specific integrase</fullName>
    </submittedName>
</protein>
<keyword evidence="2" id="KW-0238">DNA-binding</keyword>
<evidence type="ECO:0000256" key="2">
    <source>
        <dbReference type="ARBA" id="ARBA00023125"/>
    </source>
</evidence>
<keyword evidence="6" id="KW-1185">Reference proteome</keyword>
<dbReference type="PANTHER" id="PTHR30349">
    <property type="entry name" value="PHAGE INTEGRASE-RELATED"/>
    <property type="match status" value="1"/>
</dbReference>
<dbReference type="GO" id="GO:0003677">
    <property type="term" value="F:DNA binding"/>
    <property type="evidence" value="ECO:0007669"/>
    <property type="project" value="UniProtKB-KW"/>
</dbReference>
<dbReference type="Gene3D" id="1.10.443.10">
    <property type="entry name" value="Intergrase catalytic core"/>
    <property type="match status" value="1"/>
</dbReference>
<gene>
    <name evidence="5" type="ORF">EM932_06570</name>
</gene>
<reference evidence="5 6" key="1">
    <citation type="submission" date="2019-04" db="EMBL/GenBank/DDBJ databases">
        <authorList>
            <person name="Liu A."/>
        </authorList>
    </citation>
    <scope>NUCLEOTIDE SEQUENCE [LARGE SCALE GENOMIC DNA]</scope>
    <source>
        <strain evidence="5 6">RZ03</strain>
    </source>
</reference>
<dbReference type="Pfam" id="PF17293">
    <property type="entry name" value="Arm-DNA-bind_5"/>
    <property type="match status" value="1"/>
</dbReference>
<evidence type="ECO:0000313" key="6">
    <source>
        <dbReference type="Proteomes" id="UP000307602"/>
    </source>
</evidence>